<keyword evidence="1" id="KW-0732">Signal</keyword>
<dbReference type="Pfam" id="PF06863">
    <property type="entry name" value="DUF1254"/>
    <property type="match status" value="1"/>
</dbReference>
<feature type="signal peptide" evidence="1">
    <location>
        <begin position="1"/>
        <end position="18"/>
    </location>
</feature>
<evidence type="ECO:0000313" key="5">
    <source>
        <dbReference type="Proteomes" id="UP000478183"/>
    </source>
</evidence>
<gene>
    <name evidence="4" type="ORF">GL286_13130</name>
</gene>
<evidence type="ECO:0000256" key="1">
    <source>
        <dbReference type="SAM" id="SignalP"/>
    </source>
</evidence>
<accession>A0A6L6J9A7</accession>
<evidence type="ECO:0000313" key="4">
    <source>
        <dbReference type="EMBL" id="MTH78672.1"/>
    </source>
</evidence>
<proteinExistence type="predicted"/>
<evidence type="ECO:0000259" key="3">
    <source>
        <dbReference type="Pfam" id="PF06863"/>
    </source>
</evidence>
<name>A0A6L6J9A7_9RHOB</name>
<protein>
    <submittedName>
        <fullName evidence="4">DUF1254 domain-containing protein</fullName>
    </submittedName>
</protein>
<dbReference type="PANTHER" id="PTHR36509:SF2">
    <property type="entry name" value="BLL3101 PROTEIN"/>
    <property type="match status" value="1"/>
</dbReference>
<dbReference type="Pfam" id="PF06742">
    <property type="entry name" value="DUF1214"/>
    <property type="match status" value="1"/>
</dbReference>
<organism evidence="4 5">
    <name type="scientific">Paracoccus aestuariivivens</name>
    <dbReference type="NCBI Taxonomy" id="1820333"/>
    <lineage>
        <taxon>Bacteria</taxon>
        <taxon>Pseudomonadati</taxon>
        <taxon>Pseudomonadota</taxon>
        <taxon>Alphaproteobacteria</taxon>
        <taxon>Rhodobacterales</taxon>
        <taxon>Paracoccaceae</taxon>
        <taxon>Paracoccus</taxon>
    </lineage>
</organism>
<dbReference type="SUPFAM" id="SSF160935">
    <property type="entry name" value="VPA0735-like"/>
    <property type="match status" value="1"/>
</dbReference>
<evidence type="ECO:0000259" key="2">
    <source>
        <dbReference type="Pfam" id="PF06742"/>
    </source>
</evidence>
<dbReference type="InterPro" id="IPR010679">
    <property type="entry name" value="DUF1254"/>
</dbReference>
<dbReference type="PANTHER" id="PTHR36509">
    <property type="entry name" value="BLL3101 PROTEIN"/>
    <property type="match status" value="1"/>
</dbReference>
<dbReference type="Gene3D" id="2.60.120.600">
    <property type="entry name" value="Domain of unknown function DUF1214, C-terminal domain"/>
    <property type="match status" value="1"/>
</dbReference>
<feature type="domain" description="DUF1214" evidence="2">
    <location>
        <begin position="233"/>
        <end position="317"/>
    </location>
</feature>
<dbReference type="EMBL" id="WMIE01000007">
    <property type="protein sequence ID" value="MTH78672.1"/>
    <property type="molecule type" value="Genomic_DNA"/>
</dbReference>
<dbReference type="OrthoDB" id="9777345at2"/>
<dbReference type="RefSeq" id="WP_155096024.1">
    <property type="nucleotide sequence ID" value="NZ_WMIE01000007.1"/>
</dbReference>
<dbReference type="Proteomes" id="UP000478183">
    <property type="component" value="Unassembled WGS sequence"/>
</dbReference>
<dbReference type="Gene3D" id="2.60.40.1610">
    <property type="entry name" value="Domain of unknown function DUF1254"/>
    <property type="match status" value="1"/>
</dbReference>
<feature type="domain" description="DUF1254" evidence="3">
    <location>
        <begin position="47"/>
        <end position="101"/>
    </location>
</feature>
<dbReference type="InterPro" id="IPR010621">
    <property type="entry name" value="DUF1214"/>
</dbReference>
<dbReference type="InterPro" id="IPR037050">
    <property type="entry name" value="DUF1254_sf"/>
</dbReference>
<dbReference type="InterPro" id="IPR037049">
    <property type="entry name" value="DUF1214_C_sf"/>
</dbReference>
<comment type="caution">
    <text evidence="4">The sequence shown here is derived from an EMBL/GenBank/DDBJ whole genome shotgun (WGS) entry which is preliminary data.</text>
</comment>
<reference evidence="4 5" key="1">
    <citation type="submission" date="2019-11" db="EMBL/GenBank/DDBJ databases">
        <authorList>
            <person name="Dong K."/>
        </authorList>
    </citation>
    <scope>NUCLEOTIDE SEQUENCE [LARGE SCALE GENOMIC DNA]</scope>
    <source>
        <strain evidence="4 5">NBRC 111993</strain>
    </source>
</reference>
<sequence length="334" mass="36665">MSIRTVLTLAALPFAAFAEPIHVSTDNFVRAESDVYMAGLLKGGKIGEFTHFRELSPIDHQTVIRQNRDTLYSSAVIDLEAGPAKITLPETGGRFVSLQVITEDHYAPQVHYLPGTFELTKEDTGTRYATIAARVLANPNDPEDMKQAHAVQDGITIEQASKGEFVIPEWDKVSQDKTRAALLSLSALLPDTRGMFGAKDQVDPIRHLIGAAYGWGGNPEKDALYLSFFPEKNDGKTVYRLKVGEVPVDGFWSVSAYGADGYYHPNDLNAYTLNNLTAKQAGDGSTTIQFGGCAVDVVNCLPVTEGWNYLVRLYRPKPEVLDGKWTFPAPEPVE</sequence>
<keyword evidence="5" id="KW-1185">Reference proteome</keyword>
<dbReference type="AlphaFoldDB" id="A0A6L6J9A7"/>
<feature type="chain" id="PRO_5026873400" evidence="1">
    <location>
        <begin position="19"/>
        <end position="334"/>
    </location>
</feature>